<dbReference type="AlphaFoldDB" id="X1L2R6"/>
<dbReference type="EMBL" id="BARV01006490">
    <property type="protein sequence ID" value="GAI13627.1"/>
    <property type="molecule type" value="Genomic_DNA"/>
</dbReference>
<gene>
    <name evidence="1" type="ORF">S06H3_13300</name>
</gene>
<organism evidence="1">
    <name type="scientific">marine sediment metagenome</name>
    <dbReference type="NCBI Taxonomy" id="412755"/>
    <lineage>
        <taxon>unclassified sequences</taxon>
        <taxon>metagenomes</taxon>
        <taxon>ecological metagenomes</taxon>
    </lineage>
</organism>
<evidence type="ECO:0000313" key="1">
    <source>
        <dbReference type="EMBL" id="GAI13627.1"/>
    </source>
</evidence>
<proteinExistence type="predicted"/>
<sequence>MIELLRPSTGGFLRPFGTAWFIIQFLKGSAPEDSKQIDPEVGAPMTDIHFEYKSALHRAHARDSVEREEERRIIKGQPAYTEEEYAARLEYYLSRIPYKLLKMRYASFTRYFGHLKRLRWVKESGQVECSAIQDDYPPAPSRVFYRLTEAGWNASAAEISDPLMTLYHYSRAQRSAKNRQYIRA</sequence>
<name>X1L2R6_9ZZZZ</name>
<reference evidence="1" key="1">
    <citation type="journal article" date="2014" name="Front. Microbiol.">
        <title>High frequency of phylogenetically diverse reductive dehalogenase-homologous genes in deep subseafloor sedimentary metagenomes.</title>
        <authorList>
            <person name="Kawai M."/>
            <person name="Futagami T."/>
            <person name="Toyoda A."/>
            <person name="Takaki Y."/>
            <person name="Nishi S."/>
            <person name="Hori S."/>
            <person name="Arai W."/>
            <person name="Tsubouchi T."/>
            <person name="Morono Y."/>
            <person name="Uchiyama I."/>
            <person name="Ito T."/>
            <person name="Fujiyama A."/>
            <person name="Inagaki F."/>
            <person name="Takami H."/>
        </authorList>
    </citation>
    <scope>NUCLEOTIDE SEQUENCE</scope>
    <source>
        <strain evidence="1">Expedition CK06-06</strain>
    </source>
</reference>
<accession>X1L2R6</accession>
<protein>
    <submittedName>
        <fullName evidence="1">Uncharacterized protein</fullName>
    </submittedName>
</protein>
<comment type="caution">
    <text evidence="1">The sequence shown here is derived from an EMBL/GenBank/DDBJ whole genome shotgun (WGS) entry which is preliminary data.</text>
</comment>